<dbReference type="GO" id="GO:0006508">
    <property type="term" value="P:proteolysis"/>
    <property type="evidence" value="ECO:0007669"/>
    <property type="project" value="UniProtKB-KW"/>
</dbReference>
<dbReference type="Pfam" id="PF06866">
    <property type="entry name" value="DUF1256"/>
    <property type="match status" value="1"/>
</dbReference>
<keyword evidence="2" id="KW-1185">Reference proteome</keyword>
<keyword evidence="1" id="KW-0378">Hydrolase</keyword>
<organism evidence="1 2">
    <name type="scientific">Siminovitchia fordii</name>
    <dbReference type="NCBI Taxonomy" id="254759"/>
    <lineage>
        <taxon>Bacteria</taxon>
        <taxon>Bacillati</taxon>
        <taxon>Bacillota</taxon>
        <taxon>Bacilli</taxon>
        <taxon>Bacillales</taxon>
        <taxon>Bacillaceae</taxon>
        <taxon>Siminovitchia</taxon>
    </lineage>
</organism>
<dbReference type="SUPFAM" id="SSF53163">
    <property type="entry name" value="HybD-like"/>
    <property type="match status" value="1"/>
</dbReference>
<gene>
    <name evidence="1" type="ORF">J1TS3_37240</name>
</gene>
<dbReference type="Proteomes" id="UP000680279">
    <property type="component" value="Unassembled WGS sequence"/>
</dbReference>
<dbReference type="NCBIfam" id="TIGR02841">
    <property type="entry name" value="spore_YyaC"/>
    <property type="match status" value="1"/>
</dbReference>
<reference evidence="1 2" key="1">
    <citation type="submission" date="2021-03" db="EMBL/GenBank/DDBJ databases">
        <title>Antimicrobial resistance genes in bacteria isolated from Japanese honey, and their potential for conferring macrolide and lincosamide resistance in the American foulbrood pathogen Paenibacillus larvae.</title>
        <authorList>
            <person name="Okamoto M."/>
            <person name="Kumagai M."/>
            <person name="Kanamori H."/>
            <person name="Takamatsu D."/>
        </authorList>
    </citation>
    <scope>NUCLEOTIDE SEQUENCE [LARGE SCALE GENOMIC DNA]</scope>
    <source>
        <strain evidence="1 2">J1TS3</strain>
    </source>
</reference>
<sequence length="190" mass="21159">MAGKESMFKGVRLGRYRRNSNKLAKDLKRYIDGEVFFVCIGTDRCIGDSFAPFVGSFLQEKGYKNVIGTIDDPIHAQNLEERLREIPENKVVVAIDASIGDKKNIGALSFHSGSLFPGSGLKKKLQPVGDFHINGIVCSDNEDAWMNHISLMNLRLSDIIEMSNQCASAIESAFPLRKNIAFDDQFMNIV</sequence>
<evidence type="ECO:0000313" key="2">
    <source>
        <dbReference type="Proteomes" id="UP000680279"/>
    </source>
</evidence>
<comment type="caution">
    <text evidence="1">The sequence shown here is derived from an EMBL/GenBank/DDBJ whole genome shotgun (WGS) entry which is preliminary data.</text>
</comment>
<dbReference type="EMBL" id="BOQT01000018">
    <property type="protein sequence ID" value="GIN22590.1"/>
    <property type="molecule type" value="Genomic_DNA"/>
</dbReference>
<dbReference type="RefSeq" id="WP_212963708.1">
    <property type="nucleotide sequence ID" value="NZ_BOQT01000018.1"/>
</dbReference>
<dbReference type="GO" id="GO:0008233">
    <property type="term" value="F:peptidase activity"/>
    <property type="evidence" value="ECO:0007669"/>
    <property type="project" value="UniProtKB-KW"/>
</dbReference>
<dbReference type="InterPro" id="IPR009665">
    <property type="entry name" value="YyaC"/>
</dbReference>
<name>A0ABQ4KBP4_9BACI</name>
<protein>
    <submittedName>
        <fullName evidence="1">Spore protease YyaC</fullName>
    </submittedName>
</protein>
<accession>A0ABQ4KBP4</accession>
<proteinExistence type="predicted"/>
<keyword evidence="1" id="KW-0645">Protease</keyword>
<evidence type="ECO:0000313" key="1">
    <source>
        <dbReference type="EMBL" id="GIN22590.1"/>
    </source>
</evidence>
<dbReference type="InterPro" id="IPR023430">
    <property type="entry name" value="Pept_HybD-like_dom_sf"/>
</dbReference>